<proteinExistence type="predicted"/>
<dbReference type="EMBL" id="WRXO01000006">
    <property type="protein sequence ID" value="MVT43094.1"/>
    <property type="molecule type" value="Genomic_DNA"/>
</dbReference>
<dbReference type="AlphaFoldDB" id="A0A6N8JDS0"/>
<organism evidence="1 2">
    <name type="scientific">Chitinophaga oryziterrae</name>
    <dbReference type="NCBI Taxonomy" id="1031224"/>
    <lineage>
        <taxon>Bacteria</taxon>
        <taxon>Pseudomonadati</taxon>
        <taxon>Bacteroidota</taxon>
        <taxon>Chitinophagia</taxon>
        <taxon>Chitinophagales</taxon>
        <taxon>Chitinophagaceae</taxon>
        <taxon>Chitinophaga</taxon>
    </lineage>
</organism>
<dbReference type="OrthoDB" id="676314at2"/>
<evidence type="ECO:0000313" key="2">
    <source>
        <dbReference type="Proteomes" id="UP000468388"/>
    </source>
</evidence>
<name>A0A6N8JDS0_9BACT</name>
<accession>A0A6N8JDS0</accession>
<keyword evidence="2" id="KW-1185">Reference proteome</keyword>
<gene>
    <name evidence="1" type="ORF">GO495_21025</name>
</gene>
<dbReference type="RefSeq" id="WP_157301701.1">
    <property type="nucleotide sequence ID" value="NZ_BAAAZB010000004.1"/>
</dbReference>
<dbReference type="Proteomes" id="UP000468388">
    <property type="component" value="Unassembled WGS sequence"/>
</dbReference>
<comment type="caution">
    <text evidence="1">The sequence shown here is derived from an EMBL/GenBank/DDBJ whole genome shotgun (WGS) entry which is preliminary data.</text>
</comment>
<reference evidence="1 2" key="1">
    <citation type="submission" date="2019-12" db="EMBL/GenBank/DDBJ databases">
        <title>The draft genomic sequence of strain Chitinophaga oryziterrae JCM 16595.</title>
        <authorList>
            <person name="Zhang X."/>
        </authorList>
    </citation>
    <scope>NUCLEOTIDE SEQUENCE [LARGE SCALE GENOMIC DNA]</scope>
    <source>
        <strain evidence="1 2">JCM 16595</strain>
    </source>
</reference>
<protein>
    <submittedName>
        <fullName evidence="1">Uncharacterized protein</fullName>
    </submittedName>
</protein>
<evidence type="ECO:0000313" key="1">
    <source>
        <dbReference type="EMBL" id="MVT43094.1"/>
    </source>
</evidence>
<sequence length="72" mass="8042">MNTFKIDYNNDTVWVEQEDPANFTVHLVGGDVKLVLKQDNEGANHWFKAGTDNATEETSAIGVAIDTYLLKK</sequence>